<organism evidence="2 3">
    <name type="scientific">Elasticomyces elasticus</name>
    <dbReference type="NCBI Taxonomy" id="574655"/>
    <lineage>
        <taxon>Eukaryota</taxon>
        <taxon>Fungi</taxon>
        <taxon>Dikarya</taxon>
        <taxon>Ascomycota</taxon>
        <taxon>Pezizomycotina</taxon>
        <taxon>Dothideomycetes</taxon>
        <taxon>Dothideomycetidae</taxon>
        <taxon>Mycosphaerellales</taxon>
        <taxon>Teratosphaeriaceae</taxon>
        <taxon>Elasticomyces</taxon>
    </lineage>
</organism>
<dbReference type="AlphaFoldDB" id="A0AAN7ZQ96"/>
<dbReference type="Proteomes" id="UP001310594">
    <property type="component" value="Unassembled WGS sequence"/>
</dbReference>
<evidence type="ECO:0000313" key="3">
    <source>
        <dbReference type="Proteomes" id="UP001310594"/>
    </source>
</evidence>
<dbReference type="Pfam" id="PF12937">
    <property type="entry name" value="F-box-like"/>
    <property type="match status" value="1"/>
</dbReference>
<evidence type="ECO:0000259" key="1">
    <source>
        <dbReference type="PROSITE" id="PS50181"/>
    </source>
</evidence>
<dbReference type="EMBL" id="JAVRQU010000031">
    <property type="protein sequence ID" value="KAK5689520.1"/>
    <property type="molecule type" value="Genomic_DNA"/>
</dbReference>
<proteinExistence type="predicted"/>
<protein>
    <recommendedName>
        <fullName evidence="1">F-box domain-containing protein</fullName>
    </recommendedName>
</protein>
<dbReference type="InterPro" id="IPR001810">
    <property type="entry name" value="F-box_dom"/>
</dbReference>
<accession>A0AAN7ZQ96</accession>
<sequence>MATISTTTTLIKPAQTATGLLSLPNEILASIVEALPSDKDLLRTKRTCKKLQDIADQHIPALGNSIIVKQYSRIQEQFYQLDFRGLDLVTALRRHAAWMVQIQAPVLPTEISAIFSDRYCTSNLYELYSAEEAIPEVESEGWQGLLNDVAALANQTLPWYPRIQRSFLPLFMPTIPAEQIEAVLDADLEIPFWPEPAVQDEDEEVYLSVQGAWKYVKLSIGCMCALGLDAIDREEHLVYACRTSESMDVPGMMASVGRKKKKNGDRCPLKKARLLELVEMVPESVFFGVLYQQSD</sequence>
<evidence type="ECO:0000313" key="2">
    <source>
        <dbReference type="EMBL" id="KAK5689520.1"/>
    </source>
</evidence>
<feature type="domain" description="F-box" evidence="1">
    <location>
        <begin position="17"/>
        <end position="70"/>
    </location>
</feature>
<gene>
    <name evidence="2" type="ORF">LTR97_012860</name>
</gene>
<name>A0AAN7ZQ96_9PEZI</name>
<comment type="caution">
    <text evidence="2">The sequence shown here is derived from an EMBL/GenBank/DDBJ whole genome shotgun (WGS) entry which is preliminary data.</text>
</comment>
<reference evidence="2" key="1">
    <citation type="submission" date="2023-08" db="EMBL/GenBank/DDBJ databases">
        <title>Black Yeasts Isolated from many extreme environments.</title>
        <authorList>
            <person name="Coleine C."/>
            <person name="Stajich J.E."/>
            <person name="Selbmann L."/>
        </authorList>
    </citation>
    <scope>NUCLEOTIDE SEQUENCE</scope>
    <source>
        <strain evidence="2">CCFEE 5810</strain>
    </source>
</reference>
<dbReference type="SUPFAM" id="SSF81383">
    <property type="entry name" value="F-box domain"/>
    <property type="match status" value="1"/>
</dbReference>
<dbReference type="PROSITE" id="PS50181">
    <property type="entry name" value="FBOX"/>
    <property type="match status" value="1"/>
</dbReference>
<dbReference type="InterPro" id="IPR036047">
    <property type="entry name" value="F-box-like_dom_sf"/>
</dbReference>